<gene>
    <name evidence="7" type="primary">fliS</name>
    <name evidence="7" type="ORF">Mal64_16910</name>
</gene>
<dbReference type="PANTHER" id="PTHR34773:SF1">
    <property type="entry name" value="FLAGELLAR SECRETION CHAPERONE FLIS"/>
    <property type="match status" value="1"/>
</dbReference>
<dbReference type="Proteomes" id="UP000315440">
    <property type="component" value="Unassembled WGS sequence"/>
</dbReference>
<keyword evidence="8" id="KW-1185">Reference proteome</keyword>
<dbReference type="InterPro" id="IPR036584">
    <property type="entry name" value="FliS_sf"/>
</dbReference>
<evidence type="ECO:0000256" key="3">
    <source>
        <dbReference type="ARBA" id="ARBA00022490"/>
    </source>
</evidence>
<evidence type="ECO:0000256" key="5">
    <source>
        <dbReference type="ARBA" id="ARBA00023186"/>
    </source>
</evidence>
<evidence type="ECO:0000256" key="1">
    <source>
        <dbReference type="ARBA" id="ARBA00004514"/>
    </source>
</evidence>
<dbReference type="GO" id="GO:0005829">
    <property type="term" value="C:cytosol"/>
    <property type="evidence" value="ECO:0007669"/>
    <property type="project" value="UniProtKB-SubCell"/>
</dbReference>
<organism evidence="7 8">
    <name type="scientific">Pseudobythopirellula maris</name>
    <dbReference type="NCBI Taxonomy" id="2527991"/>
    <lineage>
        <taxon>Bacteria</taxon>
        <taxon>Pseudomonadati</taxon>
        <taxon>Planctomycetota</taxon>
        <taxon>Planctomycetia</taxon>
        <taxon>Pirellulales</taxon>
        <taxon>Lacipirellulaceae</taxon>
        <taxon>Pseudobythopirellula</taxon>
    </lineage>
</organism>
<dbReference type="Pfam" id="PF02561">
    <property type="entry name" value="FliS"/>
    <property type="match status" value="1"/>
</dbReference>
<accession>A0A5C5ZL95</accession>
<keyword evidence="5" id="KW-0143">Chaperone</keyword>
<dbReference type="GO" id="GO:0044780">
    <property type="term" value="P:bacterial-type flagellum assembly"/>
    <property type="evidence" value="ECO:0007669"/>
    <property type="project" value="InterPro"/>
</dbReference>
<comment type="caution">
    <text evidence="7">The sequence shown here is derived from an EMBL/GenBank/DDBJ whole genome shotgun (WGS) entry which is preliminary data.</text>
</comment>
<sequence length="166" mass="18406">MTTAMNRDYLESKVNTASPPQLHLMLIEGALRFGRQAEKALLREDEQEAHTPLVKTIDIVCEMVAAVRHSDSEINQKLTRLYEFVLTRLTMVYTQSDHKLMGEALKILEFERETWKQAAELAATAIEGEAPTEKPAEEKSRAPVVAPHLGQASGAQNASTGLSFEA</sequence>
<dbReference type="EMBL" id="SJPQ01000002">
    <property type="protein sequence ID" value="TWT88212.1"/>
    <property type="molecule type" value="Genomic_DNA"/>
</dbReference>
<evidence type="ECO:0000256" key="6">
    <source>
        <dbReference type="SAM" id="MobiDB-lite"/>
    </source>
</evidence>
<protein>
    <submittedName>
        <fullName evidence="7">Flagellar protein FliS</fullName>
    </submittedName>
</protein>
<keyword evidence="7" id="KW-0969">Cilium</keyword>
<proteinExistence type="inferred from homology"/>
<reference evidence="7 8" key="1">
    <citation type="submission" date="2019-02" db="EMBL/GenBank/DDBJ databases">
        <title>Deep-cultivation of Planctomycetes and their phenomic and genomic characterization uncovers novel biology.</title>
        <authorList>
            <person name="Wiegand S."/>
            <person name="Jogler M."/>
            <person name="Boedeker C."/>
            <person name="Pinto D."/>
            <person name="Vollmers J."/>
            <person name="Rivas-Marin E."/>
            <person name="Kohn T."/>
            <person name="Peeters S.H."/>
            <person name="Heuer A."/>
            <person name="Rast P."/>
            <person name="Oberbeckmann S."/>
            <person name="Bunk B."/>
            <person name="Jeske O."/>
            <person name="Meyerdierks A."/>
            <person name="Storesund J.E."/>
            <person name="Kallscheuer N."/>
            <person name="Luecker S."/>
            <person name="Lage O.M."/>
            <person name="Pohl T."/>
            <person name="Merkel B.J."/>
            <person name="Hornburger P."/>
            <person name="Mueller R.-W."/>
            <person name="Bruemmer F."/>
            <person name="Labrenz M."/>
            <person name="Spormann A.M."/>
            <person name="Op Den Camp H."/>
            <person name="Overmann J."/>
            <person name="Amann R."/>
            <person name="Jetten M.S.M."/>
            <person name="Mascher T."/>
            <person name="Medema M.H."/>
            <person name="Devos D.P."/>
            <person name="Kaster A.-K."/>
            <person name="Ovreas L."/>
            <person name="Rohde M."/>
            <person name="Galperin M.Y."/>
            <person name="Jogler C."/>
        </authorList>
    </citation>
    <scope>NUCLEOTIDE SEQUENCE [LARGE SCALE GENOMIC DNA]</scope>
    <source>
        <strain evidence="7 8">Mal64</strain>
    </source>
</reference>
<dbReference type="InterPro" id="IPR003713">
    <property type="entry name" value="FliS"/>
</dbReference>
<dbReference type="GO" id="GO:0071973">
    <property type="term" value="P:bacterial-type flagellum-dependent cell motility"/>
    <property type="evidence" value="ECO:0007669"/>
    <property type="project" value="TreeGrafter"/>
</dbReference>
<keyword evidence="4" id="KW-1005">Bacterial flagellum biogenesis</keyword>
<feature type="compositionally biased region" description="Polar residues" evidence="6">
    <location>
        <begin position="153"/>
        <end position="166"/>
    </location>
</feature>
<dbReference type="Gene3D" id="1.20.120.340">
    <property type="entry name" value="Flagellar protein FliS"/>
    <property type="match status" value="1"/>
</dbReference>
<dbReference type="AlphaFoldDB" id="A0A5C5ZL95"/>
<feature type="region of interest" description="Disordered" evidence="6">
    <location>
        <begin position="127"/>
        <end position="166"/>
    </location>
</feature>
<dbReference type="RefSeq" id="WP_146399078.1">
    <property type="nucleotide sequence ID" value="NZ_SJPQ01000002.1"/>
</dbReference>
<keyword evidence="3" id="KW-0963">Cytoplasm</keyword>
<feature type="compositionally biased region" description="Basic and acidic residues" evidence="6">
    <location>
        <begin position="131"/>
        <end position="141"/>
    </location>
</feature>
<keyword evidence="7" id="KW-0282">Flagellum</keyword>
<evidence type="ECO:0000256" key="4">
    <source>
        <dbReference type="ARBA" id="ARBA00022795"/>
    </source>
</evidence>
<name>A0A5C5ZL95_9BACT</name>
<evidence type="ECO:0000313" key="7">
    <source>
        <dbReference type="EMBL" id="TWT88212.1"/>
    </source>
</evidence>
<dbReference type="SUPFAM" id="SSF101116">
    <property type="entry name" value="Flagellar export chaperone FliS"/>
    <property type="match status" value="1"/>
</dbReference>
<comment type="similarity">
    <text evidence="2">Belongs to the FliS family.</text>
</comment>
<evidence type="ECO:0000313" key="8">
    <source>
        <dbReference type="Proteomes" id="UP000315440"/>
    </source>
</evidence>
<comment type="subcellular location">
    <subcellularLocation>
        <location evidence="1">Cytoplasm</location>
        <location evidence="1">Cytosol</location>
    </subcellularLocation>
</comment>
<dbReference type="OrthoDB" id="291236at2"/>
<keyword evidence="7" id="KW-0966">Cell projection</keyword>
<evidence type="ECO:0000256" key="2">
    <source>
        <dbReference type="ARBA" id="ARBA00008787"/>
    </source>
</evidence>
<dbReference type="PANTHER" id="PTHR34773">
    <property type="entry name" value="FLAGELLAR SECRETION CHAPERONE FLIS"/>
    <property type="match status" value="1"/>
</dbReference>
<dbReference type="NCBIfam" id="TIGR00208">
    <property type="entry name" value="fliS"/>
    <property type="match status" value="1"/>
</dbReference>